<evidence type="ECO:0000256" key="1">
    <source>
        <dbReference type="SAM" id="Coils"/>
    </source>
</evidence>
<feature type="region of interest" description="Disordered" evidence="2">
    <location>
        <begin position="122"/>
        <end position="158"/>
    </location>
</feature>
<evidence type="ECO:0000256" key="2">
    <source>
        <dbReference type="SAM" id="MobiDB-lite"/>
    </source>
</evidence>
<evidence type="ECO:0000313" key="4">
    <source>
        <dbReference type="Proteomes" id="UP000265520"/>
    </source>
</evidence>
<name>A0A392QCP5_9FABA</name>
<organism evidence="3 4">
    <name type="scientific">Trifolium medium</name>
    <dbReference type="NCBI Taxonomy" id="97028"/>
    <lineage>
        <taxon>Eukaryota</taxon>
        <taxon>Viridiplantae</taxon>
        <taxon>Streptophyta</taxon>
        <taxon>Embryophyta</taxon>
        <taxon>Tracheophyta</taxon>
        <taxon>Spermatophyta</taxon>
        <taxon>Magnoliopsida</taxon>
        <taxon>eudicotyledons</taxon>
        <taxon>Gunneridae</taxon>
        <taxon>Pentapetalae</taxon>
        <taxon>rosids</taxon>
        <taxon>fabids</taxon>
        <taxon>Fabales</taxon>
        <taxon>Fabaceae</taxon>
        <taxon>Papilionoideae</taxon>
        <taxon>50 kb inversion clade</taxon>
        <taxon>NPAAA clade</taxon>
        <taxon>Hologalegina</taxon>
        <taxon>IRL clade</taxon>
        <taxon>Trifolieae</taxon>
        <taxon>Trifolium</taxon>
    </lineage>
</organism>
<dbReference type="Proteomes" id="UP000265520">
    <property type="component" value="Unassembled WGS sequence"/>
</dbReference>
<evidence type="ECO:0000313" key="3">
    <source>
        <dbReference type="EMBL" id="MCI21617.1"/>
    </source>
</evidence>
<protein>
    <submittedName>
        <fullName evidence="3">Uncharacterized protein</fullName>
    </submittedName>
</protein>
<comment type="caution">
    <text evidence="3">The sequence shown here is derived from an EMBL/GenBank/DDBJ whole genome shotgun (WGS) entry which is preliminary data.</text>
</comment>
<feature type="region of interest" description="Disordered" evidence="2">
    <location>
        <begin position="63"/>
        <end position="83"/>
    </location>
</feature>
<feature type="compositionally biased region" description="Basic and acidic residues" evidence="2">
    <location>
        <begin position="143"/>
        <end position="158"/>
    </location>
</feature>
<feature type="non-terminal residue" evidence="3">
    <location>
        <position position="158"/>
    </location>
</feature>
<feature type="coiled-coil region" evidence="1">
    <location>
        <begin position="1"/>
        <end position="35"/>
    </location>
</feature>
<keyword evidence="4" id="KW-1185">Reference proteome</keyword>
<dbReference type="AlphaFoldDB" id="A0A392QCP5"/>
<proteinExistence type="predicted"/>
<dbReference type="EMBL" id="LXQA010125861">
    <property type="protein sequence ID" value="MCI21617.1"/>
    <property type="molecule type" value="Genomic_DNA"/>
</dbReference>
<keyword evidence="1" id="KW-0175">Coiled coil</keyword>
<sequence length="158" mass="17331">MEQVEQGQAALREDVDVIKEQIGKLLEAMQALTNRENNPPPVVVAEETTPVYPPGFTPMFGLPPGYTPPIATNSTSSGPPRPIQIQVPIMNEVPVAQGNFNVTPGHPLPQVVGENPQFMNSIRNPPDTHQGVPPETPQNWQQHDVESKGKLHVLEERL</sequence>
<reference evidence="3 4" key="1">
    <citation type="journal article" date="2018" name="Front. Plant Sci.">
        <title>Red Clover (Trifolium pratense) and Zigzag Clover (T. medium) - A Picture of Genomic Similarities and Differences.</title>
        <authorList>
            <person name="Dluhosova J."/>
            <person name="Istvanek J."/>
            <person name="Nedelnik J."/>
            <person name="Repkova J."/>
        </authorList>
    </citation>
    <scope>NUCLEOTIDE SEQUENCE [LARGE SCALE GENOMIC DNA]</scope>
    <source>
        <strain evidence="4">cv. 10/8</strain>
        <tissue evidence="3">Leaf</tissue>
    </source>
</reference>
<accession>A0A392QCP5</accession>